<proteinExistence type="predicted"/>
<feature type="compositionally biased region" description="Basic residues" evidence="1">
    <location>
        <begin position="1"/>
        <end position="10"/>
    </location>
</feature>
<keyword evidence="2" id="KW-0472">Membrane</keyword>
<keyword evidence="2" id="KW-1133">Transmembrane helix</keyword>
<feature type="region of interest" description="Disordered" evidence="1">
    <location>
        <begin position="74"/>
        <end position="96"/>
    </location>
</feature>
<feature type="compositionally biased region" description="Low complexity" evidence="1">
    <location>
        <begin position="75"/>
        <end position="96"/>
    </location>
</feature>
<evidence type="ECO:0000313" key="4">
    <source>
        <dbReference type="Proteomes" id="UP000182658"/>
    </source>
</evidence>
<reference evidence="3 4" key="1">
    <citation type="submission" date="2016-10" db="EMBL/GenBank/DDBJ databases">
        <title>Draft genome sequence of Coniochaeta ligniaria NRRL30616, a lignocellulolytic fungus for bioabatement of inhibitors in plant biomass hydrolysates.</title>
        <authorList>
            <consortium name="DOE Joint Genome Institute"/>
            <person name="Jimenez D.J."/>
            <person name="Hector R.E."/>
            <person name="Riley R."/>
            <person name="Sun H."/>
            <person name="Grigoriev I.V."/>
            <person name="Van Elsas J.D."/>
            <person name="Nichols N.N."/>
        </authorList>
    </citation>
    <scope>NUCLEOTIDE SEQUENCE [LARGE SCALE GENOMIC DNA]</scope>
    <source>
        <strain evidence="3 4">NRRL 30616</strain>
    </source>
</reference>
<dbReference type="AlphaFoldDB" id="A0A1J7I409"/>
<gene>
    <name evidence="3" type="ORF">CONLIGDRAFT_638406</name>
</gene>
<dbReference type="InParanoid" id="A0A1J7I409"/>
<feature type="non-terminal residue" evidence="3">
    <location>
        <position position="164"/>
    </location>
</feature>
<name>A0A1J7I409_9PEZI</name>
<accession>A0A1J7I409</accession>
<evidence type="ECO:0000313" key="3">
    <source>
        <dbReference type="EMBL" id="OIW22367.1"/>
    </source>
</evidence>
<sequence length="164" mass="17570">MPVTRRRRAPRTANAGEANADQDPDPRATPAAPGSFPDDKAEHQSPLSFPIILTVIAALALACSIFDMVRPHLSSPPSTTSTVTTTATTPTAAASTPIRPLHDPLFTHSCLLSHRLTSLHLGTTLYDLLDVPPSATTQQIQAAYLFQSDRVPPGDSACRRRLLL</sequence>
<protein>
    <submittedName>
        <fullName evidence="3">Uncharacterized protein</fullName>
    </submittedName>
</protein>
<keyword evidence="2" id="KW-0812">Transmembrane</keyword>
<dbReference type="Proteomes" id="UP000182658">
    <property type="component" value="Unassembled WGS sequence"/>
</dbReference>
<keyword evidence="4" id="KW-1185">Reference proteome</keyword>
<feature type="region of interest" description="Disordered" evidence="1">
    <location>
        <begin position="1"/>
        <end position="42"/>
    </location>
</feature>
<evidence type="ECO:0000256" key="1">
    <source>
        <dbReference type="SAM" id="MobiDB-lite"/>
    </source>
</evidence>
<organism evidence="3 4">
    <name type="scientific">Coniochaeta ligniaria NRRL 30616</name>
    <dbReference type="NCBI Taxonomy" id="1408157"/>
    <lineage>
        <taxon>Eukaryota</taxon>
        <taxon>Fungi</taxon>
        <taxon>Dikarya</taxon>
        <taxon>Ascomycota</taxon>
        <taxon>Pezizomycotina</taxon>
        <taxon>Sordariomycetes</taxon>
        <taxon>Sordariomycetidae</taxon>
        <taxon>Coniochaetales</taxon>
        <taxon>Coniochaetaceae</taxon>
        <taxon>Coniochaeta</taxon>
    </lineage>
</organism>
<dbReference type="EMBL" id="KV875119">
    <property type="protein sequence ID" value="OIW22367.1"/>
    <property type="molecule type" value="Genomic_DNA"/>
</dbReference>
<evidence type="ECO:0000256" key="2">
    <source>
        <dbReference type="SAM" id="Phobius"/>
    </source>
</evidence>
<feature type="transmembrane region" description="Helical" evidence="2">
    <location>
        <begin position="47"/>
        <end position="66"/>
    </location>
</feature>